<protein>
    <submittedName>
        <fullName evidence="1">Uncharacterized protein</fullName>
    </submittedName>
</protein>
<dbReference type="AlphaFoldDB" id="A0AAE0BBI9"/>
<organism evidence="1 2">
    <name type="scientific">Cymbomonas tetramitiformis</name>
    <dbReference type="NCBI Taxonomy" id="36881"/>
    <lineage>
        <taxon>Eukaryota</taxon>
        <taxon>Viridiplantae</taxon>
        <taxon>Chlorophyta</taxon>
        <taxon>Pyramimonadophyceae</taxon>
        <taxon>Pyramimonadales</taxon>
        <taxon>Pyramimonadaceae</taxon>
        <taxon>Cymbomonas</taxon>
    </lineage>
</organism>
<name>A0AAE0BBI9_9CHLO</name>
<comment type="caution">
    <text evidence="1">The sequence shown here is derived from an EMBL/GenBank/DDBJ whole genome shotgun (WGS) entry which is preliminary data.</text>
</comment>
<keyword evidence="2" id="KW-1185">Reference proteome</keyword>
<evidence type="ECO:0000313" key="2">
    <source>
        <dbReference type="Proteomes" id="UP001190700"/>
    </source>
</evidence>
<reference evidence="1 2" key="1">
    <citation type="journal article" date="2015" name="Genome Biol. Evol.">
        <title>Comparative Genomics of a Bacterivorous Green Alga Reveals Evolutionary Causalities and Consequences of Phago-Mixotrophic Mode of Nutrition.</title>
        <authorList>
            <person name="Burns J.A."/>
            <person name="Paasch A."/>
            <person name="Narechania A."/>
            <person name="Kim E."/>
        </authorList>
    </citation>
    <scope>NUCLEOTIDE SEQUENCE [LARGE SCALE GENOMIC DNA]</scope>
    <source>
        <strain evidence="1 2">PLY_AMNH</strain>
    </source>
</reference>
<evidence type="ECO:0000313" key="1">
    <source>
        <dbReference type="EMBL" id="KAK3232950.1"/>
    </source>
</evidence>
<proteinExistence type="predicted"/>
<dbReference type="EMBL" id="LGRX02035837">
    <property type="protein sequence ID" value="KAK3232950.1"/>
    <property type="molecule type" value="Genomic_DNA"/>
</dbReference>
<accession>A0AAE0BBI9</accession>
<sequence length="76" mass="8520">MSTVCAPSVRPQLTIATATVFTHNFFVIKATLTTITSWRREHKVAADDKGSVGSREKLVLIAERTILHTLNYNFED</sequence>
<gene>
    <name evidence="1" type="ORF">CYMTET_56719</name>
</gene>
<dbReference type="Proteomes" id="UP001190700">
    <property type="component" value="Unassembled WGS sequence"/>
</dbReference>